<name>A0A0Q3L1J0_9HYPH</name>
<dbReference type="STRING" id="53254.SAMN05660750_03652"/>
<dbReference type="Proteomes" id="UP000190130">
    <property type="component" value="Unassembled WGS sequence"/>
</dbReference>
<keyword evidence="3" id="KW-1185">Reference proteome</keyword>
<dbReference type="Proteomes" id="UP000051562">
    <property type="component" value="Unassembled WGS sequence"/>
</dbReference>
<dbReference type="RefSeq" id="WP_055728119.1">
    <property type="nucleotide sequence ID" value="NZ_FUYX01000010.1"/>
</dbReference>
<dbReference type="InterPro" id="IPR036513">
    <property type="entry name" value="STAS_dom_sf"/>
</dbReference>
<dbReference type="SUPFAM" id="SSF52091">
    <property type="entry name" value="SpoIIaa-like"/>
    <property type="match status" value="1"/>
</dbReference>
<reference evidence="1 3" key="1">
    <citation type="submission" date="2015-10" db="EMBL/GenBank/DDBJ databases">
        <title>Draft genome of Bosea thiooxidans.</title>
        <authorList>
            <person name="Wang X."/>
        </authorList>
    </citation>
    <scope>NUCLEOTIDE SEQUENCE [LARGE SCALE GENOMIC DNA]</scope>
    <source>
        <strain evidence="1 3">CGMCC 9174</strain>
    </source>
</reference>
<sequence length="128" mass="14286">MLTILPAPDHVGAYRLSQTLTAEDLDRIMADIDAKLARHEKIGILADLTDFTDMTLAAAWKDARYSLGKLWELRRFPREAVITDKGWLTAFVDLLNPALPFVTVRTFKPQDYEAALTWAGDIEGGPNA</sequence>
<evidence type="ECO:0000313" key="1">
    <source>
        <dbReference type="EMBL" id="KQK30588.1"/>
    </source>
</evidence>
<proteinExistence type="predicted"/>
<evidence type="ECO:0000313" key="4">
    <source>
        <dbReference type="Proteomes" id="UP000190130"/>
    </source>
</evidence>
<protein>
    <submittedName>
        <fullName evidence="2">SpoIIAA-like</fullName>
    </submittedName>
</protein>
<dbReference type="OrthoDB" id="7619266at2"/>
<dbReference type="Pfam" id="PF11964">
    <property type="entry name" value="SpoIIAA-like"/>
    <property type="match status" value="1"/>
</dbReference>
<reference evidence="2 4" key="2">
    <citation type="submission" date="2017-02" db="EMBL/GenBank/DDBJ databases">
        <authorList>
            <person name="Peterson S.W."/>
        </authorList>
    </citation>
    <scope>NUCLEOTIDE SEQUENCE [LARGE SCALE GENOMIC DNA]</scope>
    <source>
        <strain evidence="2 4">DSM 9653</strain>
    </source>
</reference>
<dbReference type="EMBL" id="LMAR01000034">
    <property type="protein sequence ID" value="KQK30588.1"/>
    <property type="molecule type" value="Genomic_DNA"/>
</dbReference>
<dbReference type="Gene3D" id="3.40.50.10600">
    <property type="entry name" value="SpoIIaa-like domains"/>
    <property type="match status" value="1"/>
</dbReference>
<accession>A0A0Q3L1J0</accession>
<dbReference type="InterPro" id="IPR038396">
    <property type="entry name" value="SpoIIAA-like_sf"/>
</dbReference>
<dbReference type="InterPro" id="IPR021866">
    <property type="entry name" value="SpoIIAA-like"/>
</dbReference>
<evidence type="ECO:0000313" key="2">
    <source>
        <dbReference type="EMBL" id="SKC01347.1"/>
    </source>
</evidence>
<gene>
    <name evidence="1" type="ORF">ARD30_04530</name>
    <name evidence="2" type="ORF">SAMN05660750_03652</name>
</gene>
<evidence type="ECO:0000313" key="3">
    <source>
        <dbReference type="Proteomes" id="UP000051562"/>
    </source>
</evidence>
<organism evidence="1 3">
    <name type="scientific">Bosea thiooxidans</name>
    <dbReference type="NCBI Taxonomy" id="53254"/>
    <lineage>
        <taxon>Bacteria</taxon>
        <taxon>Pseudomonadati</taxon>
        <taxon>Pseudomonadota</taxon>
        <taxon>Alphaproteobacteria</taxon>
        <taxon>Hyphomicrobiales</taxon>
        <taxon>Boseaceae</taxon>
        <taxon>Bosea</taxon>
    </lineage>
</organism>
<dbReference type="AlphaFoldDB" id="A0A0Q3L1J0"/>
<dbReference type="EMBL" id="FUYX01000010">
    <property type="protein sequence ID" value="SKC01347.1"/>
    <property type="molecule type" value="Genomic_DNA"/>
</dbReference>